<accession>A0A9P6TB82</accession>
<dbReference type="AlphaFoldDB" id="A0A9P6TB82"/>
<protein>
    <submittedName>
        <fullName evidence="1">Uncharacterized protein</fullName>
    </submittedName>
</protein>
<dbReference type="EMBL" id="MU167267">
    <property type="protein sequence ID" value="KAG0145986.1"/>
    <property type="molecule type" value="Genomic_DNA"/>
</dbReference>
<organism evidence="1 2">
    <name type="scientific">Cronartium quercuum f. sp. fusiforme G11</name>
    <dbReference type="NCBI Taxonomy" id="708437"/>
    <lineage>
        <taxon>Eukaryota</taxon>
        <taxon>Fungi</taxon>
        <taxon>Dikarya</taxon>
        <taxon>Basidiomycota</taxon>
        <taxon>Pucciniomycotina</taxon>
        <taxon>Pucciniomycetes</taxon>
        <taxon>Pucciniales</taxon>
        <taxon>Coleosporiaceae</taxon>
        <taxon>Cronartium</taxon>
    </lineage>
</organism>
<dbReference type="Proteomes" id="UP000886653">
    <property type="component" value="Unassembled WGS sequence"/>
</dbReference>
<keyword evidence="2" id="KW-1185">Reference proteome</keyword>
<reference evidence="1" key="1">
    <citation type="submission" date="2013-11" db="EMBL/GenBank/DDBJ databases">
        <title>Genome sequence of the fusiform rust pathogen reveals effectors for host alternation and coevolution with pine.</title>
        <authorList>
            <consortium name="DOE Joint Genome Institute"/>
            <person name="Smith K."/>
            <person name="Pendleton A."/>
            <person name="Kubisiak T."/>
            <person name="Anderson C."/>
            <person name="Salamov A."/>
            <person name="Aerts A."/>
            <person name="Riley R."/>
            <person name="Clum A."/>
            <person name="Lindquist E."/>
            <person name="Ence D."/>
            <person name="Campbell M."/>
            <person name="Kronenberg Z."/>
            <person name="Feau N."/>
            <person name="Dhillon B."/>
            <person name="Hamelin R."/>
            <person name="Burleigh J."/>
            <person name="Smith J."/>
            <person name="Yandell M."/>
            <person name="Nelson C."/>
            <person name="Grigoriev I."/>
            <person name="Davis J."/>
        </authorList>
    </citation>
    <scope>NUCLEOTIDE SEQUENCE</scope>
    <source>
        <strain evidence="1">G11</strain>
    </source>
</reference>
<proteinExistence type="predicted"/>
<evidence type="ECO:0000313" key="2">
    <source>
        <dbReference type="Proteomes" id="UP000886653"/>
    </source>
</evidence>
<comment type="caution">
    <text evidence="1">The sequence shown here is derived from an EMBL/GenBank/DDBJ whole genome shotgun (WGS) entry which is preliminary data.</text>
</comment>
<sequence length="84" mass="9907">MNQTIKLDQSDTNVETYKLFSSSSSTNPYNNLTHHSLLQFKPILPSFLNRIPLQPELNDDERRWLWDTEVDERGECDDLHSHSF</sequence>
<gene>
    <name evidence="1" type="ORF">CROQUDRAFT_657915</name>
</gene>
<evidence type="ECO:0000313" key="1">
    <source>
        <dbReference type="EMBL" id="KAG0145986.1"/>
    </source>
</evidence>
<name>A0A9P6TB82_9BASI</name>